<dbReference type="GO" id="GO:0043590">
    <property type="term" value="C:bacterial nucleoid"/>
    <property type="evidence" value="ECO:0007669"/>
    <property type="project" value="TreeGrafter"/>
</dbReference>
<sequence>MLASLVIKDFAIIEHLEVNFERGMTVLTGETGAGKSIIIDALGLLVGGRGSADFIRTGVKKTDVQGLFVVQKNPHLMALLTDNDIDLDGENILLERELSHNGRNVCRVNNKIVTTTILRRIGEQLVDIHGQNEHQELMNAEHHLNILDQYGQKTVATKFASYQETYRQYRHLNKQLTDKNANEQAYAQRLDMLKFQIEEISAANLKANEDEQLEQERDRLSNFQRINQALQKALTVLSEDDPNALDLTGIAMTELENIATLSPDYQSISENVNSAYYTLQDVISNTQDQLDILEYDDARLNEIEQRLEILGNLKRKYGPDLADVLAYFDKISAEYDEMTQLTDESDQIEAEFEAVKQQLADKATELTKARQKVARQLEQKVHEQLKSLYMDKAVFQVDFKTQTSGFTQSGQDQVAFYLQTNPGESLKPLVKIASGGELSRIMLAIKTIIAQGEGVTSIIFDEVDTGVSGRVAQAIADKISVIARRSQVLCITHLPQVAAMSDHQYLIEKRVHDGRTTTSVSPVAGSARVLVIAKMIAGKEVTQLAEEHAAELLAQAEETKKK</sequence>
<evidence type="ECO:0000256" key="9">
    <source>
        <dbReference type="SAM" id="Coils"/>
    </source>
</evidence>
<evidence type="ECO:0000256" key="3">
    <source>
        <dbReference type="ARBA" id="ARBA00022741"/>
    </source>
</evidence>
<feature type="domain" description="Rad50/SbcC-type AAA" evidence="10">
    <location>
        <begin position="4"/>
        <end position="234"/>
    </location>
</feature>
<dbReference type="InterPro" id="IPR004604">
    <property type="entry name" value="DNA_recomb/repair_RecN"/>
</dbReference>
<comment type="similarity">
    <text evidence="1 8">Belongs to the RecN family.</text>
</comment>
<keyword evidence="6 8" id="KW-0234">DNA repair</keyword>
<dbReference type="EMBL" id="AZFX01000003">
    <property type="protein sequence ID" value="KRM13821.1"/>
    <property type="molecule type" value="Genomic_DNA"/>
</dbReference>
<evidence type="ECO:0000256" key="5">
    <source>
        <dbReference type="ARBA" id="ARBA00022840"/>
    </source>
</evidence>
<dbReference type="GO" id="GO:0006302">
    <property type="term" value="P:double-strand break repair"/>
    <property type="evidence" value="ECO:0007669"/>
    <property type="project" value="InterPro"/>
</dbReference>
<keyword evidence="5" id="KW-0067">ATP-binding</keyword>
<dbReference type="Proteomes" id="UP000051315">
    <property type="component" value="Unassembled WGS sequence"/>
</dbReference>
<keyword evidence="4 8" id="KW-0227">DNA damage</keyword>
<dbReference type="InterPro" id="IPR038729">
    <property type="entry name" value="Rad50/SbcC_AAA"/>
</dbReference>
<evidence type="ECO:0000256" key="1">
    <source>
        <dbReference type="ARBA" id="ARBA00009441"/>
    </source>
</evidence>
<accession>A0A0R1W881</accession>
<gene>
    <name evidence="11" type="ORF">FC15_GL000992</name>
</gene>
<dbReference type="OrthoDB" id="9806954at2"/>
<evidence type="ECO:0000256" key="6">
    <source>
        <dbReference type="ARBA" id="ARBA00023204"/>
    </source>
</evidence>
<dbReference type="CDD" id="cd03241">
    <property type="entry name" value="ABC_RecN"/>
    <property type="match status" value="2"/>
</dbReference>
<dbReference type="SUPFAM" id="SSF52540">
    <property type="entry name" value="P-loop containing nucleoside triphosphate hydrolases"/>
    <property type="match status" value="2"/>
</dbReference>
<dbReference type="GO" id="GO:0006310">
    <property type="term" value="P:DNA recombination"/>
    <property type="evidence" value="ECO:0007669"/>
    <property type="project" value="InterPro"/>
</dbReference>
<dbReference type="PIRSF" id="PIRSF003128">
    <property type="entry name" value="RecN"/>
    <property type="match status" value="1"/>
</dbReference>
<dbReference type="GO" id="GO:0016887">
    <property type="term" value="F:ATP hydrolysis activity"/>
    <property type="evidence" value="ECO:0007669"/>
    <property type="project" value="InterPro"/>
</dbReference>
<organism evidence="11 12">
    <name type="scientific">Lapidilactobacillus concavus DSM 17758</name>
    <dbReference type="NCBI Taxonomy" id="1423735"/>
    <lineage>
        <taxon>Bacteria</taxon>
        <taxon>Bacillati</taxon>
        <taxon>Bacillota</taxon>
        <taxon>Bacilli</taxon>
        <taxon>Lactobacillales</taxon>
        <taxon>Lactobacillaceae</taxon>
        <taxon>Lapidilactobacillus</taxon>
    </lineage>
</organism>
<evidence type="ECO:0000256" key="4">
    <source>
        <dbReference type="ARBA" id="ARBA00022763"/>
    </source>
</evidence>
<evidence type="ECO:0000256" key="8">
    <source>
        <dbReference type="PIRNR" id="PIRNR003128"/>
    </source>
</evidence>
<feature type="coiled-coil region" evidence="9">
    <location>
        <begin position="206"/>
        <end position="233"/>
    </location>
</feature>
<dbReference type="FunFam" id="3.40.50.300:FF:000319">
    <property type="entry name" value="DNA repair protein RecN"/>
    <property type="match status" value="1"/>
</dbReference>
<keyword evidence="12" id="KW-1185">Reference proteome</keyword>
<comment type="function">
    <text evidence="8">May be involved in recombinational repair of damaged DNA.</text>
</comment>
<evidence type="ECO:0000256" key="7">
    <source>
        <dbReference type="ARBA" id="ARBA00033408"/>
    </source>
</evidence>
<dbReference type="Pfam" id="PF13476">
    <property type="entry name" value="AAA_23"/>
    <property type="match status" value="1"/>
</dbReference>
<feature type="coiled-coil region" evidence="9">
    <location>
        <begin position="331"/>
        <end position="376"/>
    </location>
</feature>
<dbReference type="PANTHER" id="PTHR11059">
    <property type="entry name" value="DNA REPAIR PROTEIN RECN"/>
    <property type="match status" value="1"/>
</dbReference>
<evidence type="ECO:0000256" key="2">
    <source>
        <dbReference type="ARBA" id="ARBA00021315"/>
    </source>
</evidence>
<protein>
    <recommendedName>
        <fullName evidence="2 8">DNA repair protein RecN</fullName>
    </recommendedName>
    <alternativeName>
        <fullName evidence="7 8">Recombination protein N</fullName>
    </alternativeName>
</protein>
<name>A0A0R1W881_9LACO</name>
<proteinExistence type="inferred from homology"/>
<dbReference type="FunFam" id="3.40.50.300:FF:000356">
    <property type="entry name" value="DNA repair protein RecN"/>
    <property type="match status" value="1"/>
</dbReference>
<dbReference type="RefSeq" id="WP_057823024.1">
    <property type="nucleotide sequence ID" value="NZ_AZFX01000003.1"/>
</dbReference>
<keyword evidence="9" id="KW-0175">Coiled coil</keyword>
<dbReference type="PANTHER" id="PTHR11059:SF0">
    <property type="entry name" value="DNA REPAIR PROTEIN RECN"/>
    <property type="match status" value="1"/>
</dbReference>
<dbReference type="AlphaFoldDB" id="A0A0R1W881"/>
<dbReference type="NCBIfam" id="NF008121">
    <property type="entry name" value="PRK10869.1"/>
    <property type="match status" value="1"/>
</dbReference>
<reference evidence="11 12" key="1">
    <citation type="journal article" date="2015" name="Genome Announc.">
        <title>Expanding the biotechnology potential of lactobacilli through comparative genomics of 213 strains and associated genera.</title>
        <authorList>
            <person name="Sun Z."/>
            <person name="Harris H.M."/>
            <person name="McCann A."/>
            <person name="Guo C."/>
            <person name="Argimon S."/>
            <person name="Zhang W."/>
            <person name="Yang X."/>
            <person name="Jeffery I.B."/>
            <person name="Cooney J.C."/>
            <person name="Kagawa T.F."/>
            <person name="Liu W."/>
            <person name="Song Y."/>
            <person name="Salvetti E."/>
            <person name="Wrobel A."/>
            <person name="Rasinkangas P."/>
            <person name="Parkhill J."/>
            <person name="Rea M.C."/>
            <person name="O'Sullivan O."/>
            <person name="Ritari J."/>
            <person name="Douillard F.P."/>
            <person name="Paul Ross R."/>
            <person name="Yang R."/>
            <person name="Briner A.E."/>
            <person name="Felis G.E."/>
            <person name="de Vos W.M."/>
            <person name="Barrangou R."/>
            <person name="Klaenhammer T.R."/>
            <person name="Caufield P.W."/>
            <person name="Cui Y."/>
            <person name="Zhang H."/>
            <person name="O'Toole P.W."/>
        </authorList>
    </citation>
    <scope>NUCLEOTIDE SEQUENCE [LARGE SCALE GENOMIC DNA]</scope>
    <source>
        <strain evidence="11 12">DSM 17758</strain>
    </source>
</reference>
<dbReference type="InterPro" id="IPR027417">
    <property type="entry name" value="P-loop_NTPase"/>
</dbReference>
<keyword evidence="3" id="KW-0547">Nucleotide-binding</keyword>
<evidence type="ECO:0000259" key="10">
    <source>
        <dbReference type="Pfam" id="PF13476"/>
    </source>
</evidence>
<evidence type="ECO:0000313" key="12">
    <source>
        <dbReference type="Proteomes" id="UP000051315"/>
    </source>
</evidence>
<evidence type="ECO:0000313" key="11">
    <source>
        <dbReference type="EMBL" id="KRM13821.1"/>
    </source>
</evidence>
<dbReference type="GO" id="GO:0009432">
    <property type="term" value="P:SOS response"/>
    <property type="evidence" value="ECO:0007669"/>
    <property type="project" value="TreeGrafter"/>
</dbReference>
<comment type="caution">
    <text evidence="11">The sequence shown here is derived from an EMBL/GenBank/DDBJ whole genome shotgun (WGS) entry which is preliminary data.</text>
</comment>
<dbReference type="Gene3D" id="3.40.50.300">
    <property type="entry name" value="P-loop containing nucleotide triphosphate hydrolases"/>
    <property type="match status" value="2"/>
</dbReference>
<dbReference type="PATRIC" id="fig|1423735.3.peg.1031"/>
<dbReference type="NCBIfam" id="TIGR00634">
    <property type="entry name" value="recN"/>
    <property type="match status" value="1"/>
</dbReference>
<dbReference type="GO" id="GO:0005524">
    <property type="term" value="F:ATP binding"/>
    <property type="evidence" value="ECO:0007669"/>
    <property type="project" value="UniProtKB-KW"/>
</dbReference>
<dbReference type="STRING" id="1423735.FC15_GL000992"/>